<reference evidence="2 3" key="1">
    <citation type="submission" date="2021-04" db="EMBL/GenBank/DDBJ databases">
        <authorList>
            <person name="Pira H."/>
            <person name="Risdian C."/>
            <person name="Wink J."/>
        </authorList>
    </citation>
    <scope>NUCLEOTIDE SEQUENCE [LARGE SCALE GENOMIC DNA]</scope>
    <source>
        <strain evidence="2 3">WH53</strain>
    </source>
</reference>
<evidence type="ECO:0000313" key="3">
    <source>
        <dbReference type="Proteomes" id="UP000690515"/>
    </source>
</evidence>
<evidence type="ECO:0000259" key="1">
    <source>
        <dbReference type="Pfam" id="PF07238"/>
    </source>
</evidence>
<comment type="caution">
    <text evidence="2">The sequence shown here is derived from an EMBL/GenBank/DDBJ whole genome shotgun (WGS) entry which is preliminary data.</text>
</comment>
<protein>
    <submittedName>
        <fullName evidence="2">PilZ domain-containing protein</fullName>
    </submittedName>
</protein>
<feature type="domain" description="PilZ" evidence="1">
    <location>
        <begin position="14"/>
        <end position="108"/>
    </location>
</feature>
<accession>A0ABS5ZCY8</accession>
<sequence>MALTHSQRHRREGHPVTVENADTGEYLGRILDLNIDHFMVLTDHQLQPKQTINLILHMPEPTLSHDTVCLKAECLWCQNSNFSSKFGASFHIEQIDDQNSETLDSYINGH</sequence>
<organism evidence="2 3">
    <name type="scientific">Zooshikella harenae</name>
    <dbReference type="NCBI Taxonomy" id="2827238"/>
    <lineage>
        <taxon>Bacteria</taxon>
        <taxon>Pseudomonadati</taxon>
        <taxon>Pseudomonadota</taxon>
        <taxon>Gammaproteobacteria</taxon>
        <taxon>Oceanospirillales</taxon>
        <taxon>Zooshikellaceae</taxon>
        <taxon>Zooshikella</taxon>
    </lineage>
</organism>
<keyword evidence="3" id="KW-1185">Reference proteome</keyword>
<dbReference type="Proteomes" id="UP000690515">
    <property type="component" value="Unassembled WGS sequence"/>
</dbReference>
<dbReference type="RefSeq" id="WP_215820079.1">
    <property type="nucleotide sequence ID" value="NZ_JAGSOY010000027.1"/>
</dbReference>
<name>A0ABS5ZCY8_9GAMM</name>
<evidence type="ECO:0000313" key="2">
    <source>
        <dbReference type="EMBL" id="MBU2711922.1"/>
    </source>
</evidence>
<dbReference type="Pfam" id="PF07238">
    <property type="entry name" value="PilZ"/>
    <property type="match status" value="1"/>
</dbReference>
<dbReference type="EMBL" id="JAGSOY010000027">
    <property type="protein sequence ID" value="MBU2711922.1"/>
    <property type="molecule type" value="Genomic_DNA"/>
</dbReference>
<proteinExistence type="predicted"/>
<dbReference type="InterPro" id="IPR009875">
    <property type="entry name" value="PilZ_domain"/>
</dbReference>
<gene>
    <name evidence="2" type="ORF">KCG35_12705</name>
</gene>